<evidence type="ECO:0008006" key="4">
    <source>
        <dbReference type="Google" id="ProtNLM"/>
    </source>
</evidence>
<dbReference type="Gramene" id="ONIVA07G10520.1">
    <property type="protein sequence ID" value="ONIVA07G10520.1"/>
    <property type="gene ID" value="ONIVA07G10520"/>
</dbReference>
<reference evidence="2" key="1">
    <citation type="submission" date="2015-04" db="UniProtKB">
        <authorList>
            <consortium name="EnsemblPlants"/>
        </authorList>
    </citation>
    <scope>IDENTIFICATION</scope>
    <source>
        <strain evidence="2">SL10</strain>
    </source>
</reference>
<protein>
    <recommendedName>
        <fullName evidence="4">No apical meristem-associated C-terminal domain-containing protein</fullName>
    </recommendedName>
</protein>
<dbReference type="HOGENOM" id="CLU_2816839_0_0_1"/>
<sequence length="67" mass="8097">MPNLLLLHLHLPVLRATSLKRESYSRKEEDDAEKERQKAERYKVAFALDQQWIGLEKEKFELKRMIE</sequence>
<feature type="signal peptide" evidence="1">
    <location>
        <begin position="1"/>
        <end position="16"/>
    </location>
</feature>
<accession>A0A0E0HZW3</accession>
<feature type="chain" id="PRO_5002362174" description="No apical meristem-associated C-terminal domain-containing protein" evidence="1">
    <location>
        <begin position="17"/>
        <end position="67"/>
    </location>
</feature>
<reference evidence="2" key="2">
    <citation type="submission" date="2018-04" db="EMBL/GenBank/DDBJ databases">
        <title>OnivRS2 (Oryza nivara Reference Sequence Version 2).</title>
        <authorList>
            <person name="Zhang J."/>
            <person name="Kudrna D."/>
            <person name="Lee S."/>
            <person name="Talag J."/>
            <person name="Rajasekar S."/>
            <person name="Welchert J."/>
            <person name="Hsing Y.-I."/>
            <person name="Wing R.A."/>
        </authorList>
    </citation>
    <scope>NUCLEOTIDE SEQUENCE [LARGE SCALE GENOMIC DNA]</scope>
    <source>
        <strain evidence="2">SL10</strain>
    </source>
</reference>
<keyword evidence="3" id="KW-1185">Reference proteome</keyword>
<keyword evidence="1" id="KW-0732">Signal</keyword>
<dbReference type="EnsemblPlants" id="ONIVA07G10520.1">
    <property type="protein sequence ID" value="ONIVA07G10520.1"/>
    <property type="gene ID" value="ONIVA07G10520"/>
</dbReference>
<evidence type="ECO:0000313" key="3">
    <source>
        <dbReference type="Proteomes" id="UP000006591"/>
    </source>
</evidence>
<evidence type="ECO:0000256" key="1">
    <source>
        <dbReference type="SAM" id="SignalP"/>
    </source>
</evidence>
<dbReference type="Proteomes" id="UP000006591">
    <property type="component" value="Chromosome 7"/>
</dbReference>
<dbReference type="AlphaFoldDB" id="A0A0E0HZW3"/>
<organism evidence="2">
    <name type="scientific">Oryza nivara</name>
    <name type="common">Indian wild rice</name>
    <name type="synonym">Oryza sativa f. spontanea</name>
    <dbReference type="NCBI Taxonomy" id="4536"/>
    <lineage>
        <taxon>Eukaryota</taxon>
        <taxon>Viridiplantae</taxon>
        <taxon>Streptophyta</taxon>
        <taxon>Embryophyta</taxon>
        <taxon>Tracheophyta</taxon>
        <taxon>Spermatophyta</taxon>
        <taxon>Magnoliopsida</taxon>
        <taxon>Liliopsida</taxon>
        <taxon>Poales</taxon>
        <taxon>Poaceae</taxon>
        <taxon>BOP clade</taxon>
        <taxon>Oryzoideae</taxon>
        <taxon>Oryzeae</taxon>
        <taxon>Oryzinae</taxon>
        <taxon>Oryza</taxon>
    </lineage>
</organism>
<name>A0A0E0HZW3_ORYNI</name>
<evidence type="ECO:0000313" key="2">
    <source>
        <dbReference type="EnsemblPlants" id="ONIVA07G10520.1"/>
    </source>
</evidence>
<proteinExistence type="predicted"/>